<accession>A0AAD8JJ45</accession>
<evidence type="ECO:0000313" key="1">
    <source>
        <dbReference type="EMBL" id="KAK1404083.1"/>
    </source>
</evidence>
<sequence>MAEGRGSIAFFTTYRPPVALDIFSTSFPRFEDELKMTDGVSYNYNGHFIPPNALKIILKRPIFFHQGIKEADVDSGRVSATIFVSERESLETFHLALDFKDGTQPTVFSLAEIYGKSDGVRMEDSACIAGEDGEYLVFVSTKEPAKRRRQPWTVVYRTNLITGKTDRLTPSLQADLCPSVSPCGKKIAVASFQKKAGWNGEIEDLQTDIFVMNVEKPYNRHLVVDNGGWPTWGSGNVIFFHRKVGKFWGVFRADIRNGLTSNCTRVTPDNLDAITPVAIDDTTVAVATNRPCSYFSIDVPHGKTKYRHIEIFDSTKTKAPIQITEKYRPTVDHFNPFVVIDGEKKRIGYHRCKDELLKRGDDYMEKRFHKVNSPHQDVGLFRLSGAFPTFSKDGKKLAYVGNDFKDVWLVDVEGSGEPRKVFQVPEDLGQIFAPIWNQNPEKDILYACVGSSFDAEKPLHIIHLPNISKAKGHYKQLTIDDNNAFPSTNPDGTKLVFRSTRGFGKEEGYKNLHIMQDPEEGDYGEGNVTQLTKGNWVDTHCQWSPSGNWIVFSSTRDKHEKAPSKDHMLDAGYFSVFLVNPEHPDVVVRVLGSADDLAGHVNHPFFSPDGKSIVVTADLAAVSVDPISLPLIEHSARPYGDIFTVDIDPNDIQKNKNVKKFNRLTHTRYENSTGTWTTFSTRDTNAVWNRLIEEDRGWGTSGHPCIPKRCP</sequence>
<dbReference type="PANTHER" id="PTHR32161:SF21">
    <property type="entry name" value="OS03G0314500 PROTEIN"/>
    <property type="match status" value="1"/>
</dbReference>
<reference evidence="1" key="2">
    <citation type="submission" date="2023-05" db="EMBL/GenBank/DDBJ databases">
        <authorList>
            <person name="Schelkunov M.I."/>
        </authorList>
    </citation>
    <scope>NUCLEOTIDE SEQUENCE</scope>
    <source>
        <strain evidence="1">Hsosn_3</strain>
        <tissue evidence="1">Leaf</tissue>
    </source>
</reference>
<dbReference type="Pfam" id="PF07676">
    <property type="entry name" value="PD40"/>
    <property type="match status" value="5"/>
</dbReference>
<dbReference type="Gene3D" id="2.120.10.30">
    <property type="entry name" value="TolB, C-terminal domain"/>
    <property type="match status" value="2"/>
</dbReference>
<gene>
    <name evidence="1" type="ORF">POM88_003688</name>
</gene>
<keyword evidence="2" id="KW-1185">Reference proteome</keyword>
<dbReference type="AlphaFoldDB" id="A0AAD8JJ45"/>
<reference evidence="1" key="1">
    <citation type="submission" date="2023-02" db="EMBL/GenBank/DDBJ databases">
        <title>Genome of toxic invasive species Heracleum sosnowskyi carries increased number of genes despite the absence of recent whole-genome duplications.</title>
        <authorList>
            <person name="Schelkunov M."/>
            <person name="Shtratnikova V."/>
            <person name="Makarenko M."/>
            <person name="Klepikova A."/>
            <person name="Omelchenko D."/>
            <person name="Novikova G."/>
            <person name="Obukhova E."/>
            <person name="Bogdanov V."/>
            <person name="Penin A."/>
            <person name="Logacheva M."/>
        </authorList>
    </citation>
    <scope>NUCLEOTIDE SEQUENCE</scope>
    <source>
        <strain evidence="1">Hsosn_3</strain>
        <tissue evidence="1">Leaf</tissue>
    </source>
</reference>
<dbReference type="Proteomes" id="UP001237642">
    <property type="component" value="Unassembled WGS sequence"/>
</dbReference>
<organism evidence="1 2">
    <name type="scientific">Heracleum sosnowskyi</name>
    <dbReference type="NCBI Taxonomy" id="360622"/>
    <lineage>
        <taxon>Eukaryota</taxon>
        <taxon>Viridiplantae</taxon>
        <taxon>Streptophyta</taxon>
        <taxon>Embryophyta</taxon>
        <taxon>Tracheophyta</taxon>
        <taxon>Spermatophyta</taxon>
        <taxon>Magnoliopsida</taxon>
        <taxon>eudicotyledons</taxon>
        <taxon>Gunneridae</taxon>
        <taxon>Pentapetalae</taxon>
        <taxon>asterids</taxon>
        <taxon>campanulids</taxon>
        <taxon>Apiales</taxon>
        <taxon>Apiaceae</taxon>
        <taxon>Apioideae</taxon>
        <taxon>apioid superclade</taxon>
        <taxon>Tordylieae</taxon>
        <taxon>Tordyliinae</taxon>
        <taxon>Heracleum</taxon>
    </lineage>
</organism>
<dbReference type="InterPro" id="IPR011659">
    <property type="entry name" value="WD40"/>
</dbReference>
<evidence type="ECO:0000313" key="2">
    <source>
        <dbReference type="Proteomes" id="UP001237642"/>
    </source>
</evidence>
<dbReference type="InterPro" id="IPR011042">
    <property type="entry name" value="6-blade_b-propeller_TolB-like"/>
</dbReference>
<proteinExistence type="predicted"/>
<name>A0AAD8JJ45_9APIA</name>
<protein>
    <submittedName>
        <fullName evidence="1">Tol-Pal system beta propeller repeat-containing protein</fullName>
    </submittedName>
</protein>
<comment type="caution">
    <text evidence="1">The sequence shown here is derived from an EMBL/GenBank/DDBJ whole genome shotgun (WGS) entry which is preliminary data.</text>
</comment>
<dbReference type="EMBL" id="JAUIZM010000001">
    <property type="protein sequence ID" value="KAK1404083.1"/>
    <property type="molecule type" value="Genomic_DNA"/>
</dbReference>
<dbReference type="SUPFAM" id="SSF82171">
    <property type="entry name" value="DPP6 N-terminal domain-like"/>
    <property type="match status" value="1"/>
</dbReference>
<dbReference type="PANTHER" id="PTHR32161">
    <property type="entry name" value="DPP6 N-TERMINAL DOMAIN-LIKE PROTEIN"/>
    <property type="match status" value="1"/>
</dbReference>